<evidence type="ECO:0000256" key="3">
    <source>
        <dbReference type="ARBA" id="ARBA00006793"/>
    </source>
</evidence>
<feature type="non-terminal residue" evidence="13">
    <location>
        <position position="1"/>
    </location>
</feature>
<dbReference type="Gramene" id="Al_scaffold_0001_4384">
    <property type="protein sequence ID" value="Al_scaffold_0001_4384"/>
    <property type="gene ID" value="Al_scaffold_0001_4384"/>
</dbReference>
<evidence type="ECO:0000256" key="5">
    <source>
        <dbReference type="ARBA" id="ARBA00022741"/>
    </source>
</evidence>
<accession>D7KFX1</accession>
<dbReference type="GO" id="GO:0030915">
    <property type="term" value="C:Smc5-Smc6 complex"/>
    <property type="evidence" value="ECO:0007669"/>
    <property type="project" value="TreeGrafter"/>
</dbReference>
<proteinExistence type="inferred from homology"/>
<dbReference type="STRING" id="81972.D7KFX1"/>
<dbReference type="GO" id="GO:0003684">
    <property type="term" value="F:damaged DNA binding"/>
    <property type="evidence" value="ECO:0007669"/>
    <property type="project" value="TreeGrafter"/>
</dbReference>
<dbReference type="GO" id="GO:0005634">
    <property type="term" value="C:nucleus"/>
    <property type="evidence" value="ECO:0007669"/>
    <property type="project" value="UniProtKB-SubCell"/>
</dbReference>
<dbReference type="GO" id="GO:0005524">
    <property type="term" value="F:ATP binding"/>
    <property type="evidence" value="ECO:0007669"/>
    <property type="project" value="UniProtKB-KW"/>
</dbReference>
<dbReference type="GO" id="GO:0035861">
    <property type="term" value="C:site of double-strand break"/>
    <property type="evidence" value="ECO:0007669"/>
    <property type="project" value="TreeGrafter"/>
</dbReference>
<dbReference type="PANTHER" id="PTHR19306">
    <property type="entry name" value="STRUCTURAL MAINTENANCE OF CHROMOSOMES 5,6 SMC5, SMC6"/>
    <property type="match status" value="1"/>
</dbReference>
<keyword evidence="4" id="KW-0158">Chromosome</keyword>
<evidence type="ECO:0000256" key="10">
    <source>
        <dbReference type="ARBA" id="ARBA00023204"/>
    </source>
</evidence>
<keyword evidence="8 12" id="KW-0175">Coiled coil</keyword>
<dbReference type="SUPFAM" id="SSF52540">
    <property type="entry name" value="P-loop containing nucleoside triphosphate hydrolases"/>
    <property type="match status" value="1"/>
</dbReference>
<comment type="subcellular location">
    <subcellularLocation>
        <location evidence="2">Chromosome</location>
    </subcellularLocation>
    <subcellularLocation>
        <location evidence="1">Nucleus</location>
    </subcellularLocation>
</comment>
<evidence type="ECO:0000256" key="7">
    <source>
        <dbReference type="ARBA" id="ARBA00022840"/>
    </source>
</evidence>
<evidence type="ECO:0000256" key="2">
    <source>
        <dbReference type="ARBA" id="ARBA00004286"/>
    </source>
</evidence>
<dbReference type="GO" id="GO:0000724">
    <property type="term" value="P:double-strand break repair via homologous recombination"/>
    <property type="evidence" value="ECO:0007669"/>
    <property type="project" value="TreeGrafter"/>
</dbReference>
<protein>
    <submittedName>
        <fullName evidence="13">Predicted protein</fullName>
    </submittedName>
</protein>
<keyword evidence="9" id="KW-0233">DNA recombination</keyword>
<comment type="similarity">
    <text evidence="3">Belongs to the SMC family. SMC6 subfamily.</text>
</comment>
<sequence length="157" mass="18386">DAFKPEIYGDTLIIERRISDSTSLTVLKDHQGRKISSRREELRQLVEHYNIDVENPCVIMSQDKSREFLHSGNDKDKFKFFYKATLLQQVDDLLQSIGIKLKSANALMDEMEKTIKPIEKEISELLEKIKNMEHVEEITQQVLHLKNKLAWSWLMGI</sequence>
<dbReference type="Proteomes" id="UP000008694">
    <property type="component" value="Unassembled WGS sequence"/>
</dbReference>
<dbReference type="Gene3D" id="3.40.50.300">
    <property type="entry name" value="P-loop containing nucleotide triphosphate hydrolases"/>
    <property type="match status" value="1"/>
</dbReference>
<organism evidence="14">
    <name type="scientific">Arabidopsis lyrata subsp. lyrata</name>
    <name type="common">Lyre-leaved rock-cress</name>
    <dbReference type="NCBI Taxonomy" id="81972"/>
    <lineage>
        <taxon>Eukaryota</taxon>
        <taxon>Viridiplantae</taxon>
        <taxon>Streptophyta</taxon>
        <taxon>Embryophyta</taxon>
        <taxon>Tracheophyta</taxon>
        <taxon>Spermatophyta</taxon>
        <taxon>Magnoliopsida</taxon>
        <taxon>eudicotyledons</taxon>
        <taxon>Gunneridae</taxon>
        <taxon>Pentapetalae</taxon>
        <taxon>rosids</taxon>
        <taxon>malvids</taxon>
        <taxon>Brassicales</taxon>
        <taxon>Brassicaceae</taxon>
        <taxon>Camelineae</taxon>
        <taxon>Arabidopsis</taxon>
    </lineage>
</organism>
<evidence type="ECO:0000256" key="1">
    <source>
        <dbReference type="ARBA" id="ARBA00004123"/>
    </source>
</evidence>
<name>D7KFX1_ARALL</name>
<keyword evidence="14" id="KW-1185">Reference proteome</keyword>
<dbReference type="HOGENOM" id="CLU_1682392_0_0_1"/>
<dbReference type="AlphaFoldDB" id="D7KFX1"/>
<keyword evidence="7" id="KW-0067">ATP-binding</keyword>
<keyword evidence="6" id="KW-0227">DNA damage</keyword>
<evidence type="ECO:0000313" key="14">
    <source>
        <dbReference type="Proteomes" id="UP000008694"/>
    </source>
</evidence>
<keyword evidence="11" id="KW-0539">Nucleus</keyword>
<evidence type="ECO:0000256" key="4">
    <source>
        <dbReference type="ARBA" id="ARBA00022454"/>
    </source>
</evidence>
<dbReference type="PANTHER" id="PTHR19306:SF6">
    <property type="entry name" value="STRUCTURAL MAINTENANCE OF CHROMOSOMES PROTEIN 6"/>
    <property type="match status" value="1"/>
</dbReference>
<evidence type="ECO:0000256" key="6">
    <source>
        <dbReference type="ARBA" id="ARBA00022763"/>
    </source>
</evidence>
<reference evidence="14" key="1">
    <citation type="journal article" date="2011" name="Nat. Genet.">
        <title>The Arabidopsis lyrata genome sequence and the basis of rapid genome size change.</title>
        <authorList>
            <person name="Hu T.T."/>
            <person name="Pattyn P."/>
            <person name="Bakker E.G."/>
            <person name="Cao J."/>
            <person name="Cheng J.-F."/>
            <person name="Clark R.M."/>
            <person name="Fahlgren N."/>
            <person name="Fawcett J.A."/>
            <person name="Grimwood J."/>
            <person name="Gundlach H."/>
            <person name="Haberer G."/>
            <person name="Hollister J.D."/>
            <person name="Ossowski S."/>
            <person name="Ottilar R.P."/>
            <person name="Salamov A.A."/>
            <person name="Schneeberger K."/>
            <person name="Spannagl M."/>
            <person name="Wang X."/>
            <person name="Yang L."/>
            <person name="Nasrallah M.E."/>
            <person name="Bergelson J."/>
            <person name="Carrington J.C."/>
            <person name="Gaut B.S."/>
            <person name="Schmutz J."/>
            <person name="Mayer K.F.X."/>
            <person name="Van de Peer Y."/>
            <person name="Grigoriev I.V."/>
            <person name="Nordborg M."/>
            <person name="Weigel D."/>
            <person name="Guo Y.-L."/>
        </authorList>
    </citation>
    <scope>NUCLEOTIDE SEQUENCE [LARGE SCALE GENOMIC DNA]</scope>
    <source>
        <strain evidence="14">cv. MN47</strain>
    </source>
</reference>
<evidence type="ECO:0000256" key="12">
    <source>
        <dbReference type="SAM" id="Coils"/>
    </source>
</evidence>
<gene>
    <name evidence="13" type="ORF">ARALYDRAFT_682061</name>
</gene>
<dbReference type="eggNOG" id="KOG0250">
    <property type="taxonomic scope" value="Eukaryota"/>
</dbReference>
<feature type="coiled-coil region" evidence="12">
    <location>
        <begin position="101"/>
        <end position="135"/>
    </location>
</feature>
<keyword evidence="10" id="KW-0234">DNA repair</keyword>
<evidence type="ECO:0000256" key="8">
    <source>
        <dbReference type="ARBA" id="ARBA00023054"/>
    </source>
</evidence>
<keyword evidence="5" id="KW-0547">Nucleotide-binding</keyword>
<evidence type="ECO:0000256" key="11">
    <source>
        <dbReference type="ARBA" id="ARBA00023242"/>
    </source>
</evidence>
<evidence type="ECO:0000313" key="13">
    <source>
        <dbReference type="EMBL" id="EFH70499.1"/>
    </source>
</evidence>
<dbReference type="EMBL" id="GL348713">
    <property type="protein sequence ID" value="EFH70499.1"/>
    <property type="molecule type" value="Genomic_DNA"/>
</dbReference>
<dbReference type="InterPro" id="IPR027417">
    <property type="entry name" value="P-loop_NTPase"/>
</dbReference>
<dbReference type="GO" id="GO:0003697">
    <property type="term" value="F:single-stranded DNA binding"/>
    <property type="evidence" value="ECO:0007669"/>
    <property type="project" value="TreeGrafter"/>
</dbReference>
<evidence type="ECO:0000256" key="9">
    <source>
        <dbReference type="ARBA" id="ARBA00023172"/>
    </source>
</evidence>